<dbReference type="InterPro" id="IPR020846">
    <property type="entry name" value="MFS_dom"/>
</dbReference>
<keyword evidence="2" id="KW-0472">Membrane</keyword>
<keyword evidence="2" id="KW-0812">Transmembrane</keyword>
<dbReference type="PANTHER" id="PTHR11360:SF284">
    <property type="entry name" value="EG:103B4.3 PROTEIN-RELATED"/>
    <property type="match status" value="1"/>
</dbReference>
<evidence type="ECO:0000256" key="1">
    <source>
        <dbReference type="ARBA" id="ARBA00004141"/>
    </source>
</evidence>
<dbReference type="SUPFAM" id="SSF103473">
    <property type="entry name" value="MFS general substrate transporter"/>
    <property type="match status" value="1"/>
</dbReference>
<dbReference type="PROSITE" id="PS50850">
    <property type="entry name" value="MFS"/>
    <property type="match status" value="1"/>
</dbReference>
<dbReference type="Gene3D" id="1.20.1250.20">
    <property type="entry name" value="MFS general substrate transporter like domains"/>
    <property type="match status" value="2"/>
</dbReference>
<dbReference type="Proteomes" id="UP000694865">
    <property type="component" value="Unplaced"/>
</dbReference>
<feature type="transmembrane region" description="Helical" evidence="2">
    <location>
        <begin position="319"/>
        <end position="337"/>
    </location>
</feature>
<comment type="subcellular location">
    <subcellularLocation>
        <location evidence="1">Membrane</location>
        <topology evidence="1">Multi-pass membrane protein</topology>
    </subcellularLocation>
</comment>
<evidence type="ECO:0000313" key="4">
    <source>
        <dbReference type="Proteomes" id="UP000694865"/>
    </source>
</evidence>
<feature type="domain" description="Major facilitator superfamily (MFS) profile" evidence="3">
    <location>
        <begin position="283"/>
        <end position="478"/>
    </location>
</feature>
<protein>
    <submittedName>
        <fullName evidence="5">Monocarboxylate transporter 12-like</fullName>
    </submittedName>
</protein>
<feature type="transmembrane region" description="Helical" evidence="2">
    <location>
        <begin position="225"/>
        <end position="244"/>
    </location>
</feature>
<dbReference type="RefSeq" id="XP_006820679.1">
    <property type="nucleotide sequence ID" value="XM_006820616.1"/>
</dbReference>
<proteinExistence type="predicted"/>
<dbReference type="GeneID" id="102800554"/>
<dbReference type="Pfam" id="PF07690">
    <property type="entry name" value="MFS_1"/>
    <property type="match status" value="1"/>
</dbReference>
<dbReference type="PANTHER" id="PTHR11360">
    <property type="entry name" value="MONOCARBOXYLATE TRANSPORTER"/>
    <property type="match status" value="1"/>
</dbReference>
<dbReference type="InterPro" id="IPR050327">
    <property type="entry name" value="Proton-linked_MCT"/>
</dbReference>
<sequence>MPLTPCVERPYGKSSRFVVYPHLISSLYSGTESAVKYAGGVAVQECTMAPVRFKTCMNWIMGGVMESTGCGVSFRSIKITDLEFTDDAALLAELVDSLVGALDALSVDAEPFGLHMLWVKTVRSVSAKSGNMDVTDSFVYLGSMISSSASCEVARCLGLAQGVMRSLDKGVGNGILLATSLPILSRYFDKRFALATSVAFVGNGLGMFIFSPLTQIFVTKYGLRGAFLILSAINANTIVCAIVMRPITVISQDLEKQNTESDNNYLKEFCQRLGFRLLCSNHAFALMMLAVFLGDTSYLISVTMIVPQAVDIGIPAMKASFLVTSLGIASLSTRVVLGWFVEKVYIRPAYILPIAMLTMGAAQVTIASITVFPVLIASCILIGVSDGVYFPLLFTSMKELVGATNYSLGNGITLLSVGIAGIVSSQAGGLIYDTTGSFKIVFYLAAILNLISALLFCVIAVRVCRSHAYDEKTMKSDG</sequence>
<evidence type="ECO:0000256" key="2">
    <source>
        <dbReference type="SAM" id="Phobius"/>
    </source>
</evidence>
<gene>
    <name evidence="5" type="primary">LOC102800554</name>
</gene>
<feature type="transmembrane region" description="Helical" evidence="2">
    <location>
        <begin position="192"/>
        <end position="213"/>
    </location>
</feature>
<name>A0ABM0MKY8_SACKO</name>
<keyword evidence="2" id="KW-1133">Transmembrane helix</keyword>
<evidence type="ECO:0000259" key="3">
    <source>
        <dbReference type="PROSITE" id="PS50850"/>
    </source>
</evidence>
<evidence type="ECO:0000313" key="5">
    <source>
        <dbReference type="RefSeq" id="XP_006820679.1"/>
    </source>
</evidence>
<dbReference type="InterPro" id="IPR011701">
    <property type="entry name" value="MFS"/>
</dbReference>
<dbReference type="InterPro" id="IPR036259">
    <property type="entry name" value="MFS_trans_sf"/>
</dbReference>
<feature type="transmembrane region" description="Helical" evidence="2">
    <location>
        <begin position="440"/>
        <end position="464"/>
    </location>
</feature>
<reference evidence="5" key="1">
    <citation type="submission" date="2025-08" db="UniProtKB">
        <authorList>
            <consortium name="RefSeq"/>
        </authorList>
    </citation>
    <scope>IDENTIFICATION</scope>
    <source>
        <tissue evidence="5">Testes</tissue>
    </source>
</reference>
<feature type="transmembrane region" description="Helical" evidence="2">
    <location>
        <begin position="406"/>
        <end position="428"/>
    </location>
</feature>
<keyword evidence="4" id="KW-1185">Reference proteome</keyword>
<feature type="transmembrane region" description="Helical" evidence="2">
    <location>
        <begin position="283"/>
        <end position="307"/>
    </location>
</feature>
<organism evidence="4 5">
    <name type="scientific">Saccoglossus kowalevskii</name>
    <name type="common">Acorn worm</name>
    <dbReference type="NCBI Taxonomy" id="10224"/>
    <lineage>
        <taxon>Eukaryota</taxon>
        <taxon>Metazoa</taxon>
        <taxon>Hemichordata</taxon>
        <taxon>Enteropneusta</taxon>
        <taxon>Harrimaniidae</taxon>
        <taxon>Saccoglossus</taxon>
    </lineage>
</organism>
<accession>A0ABM0MKY8</accession>